<sequence length="95" mass="10923">MAEKIDLRFHAMEERIDLRFQALEKKSIGIQKEVSDLLIQQRSTDTRILTVLFTAFITAVGLLTKVIFLMSKARAYHPRITRTVLAPAKSQRHCP</sequence>
<protein>
    <submittedName>
        <fullName evidence="2">Uncharacterized protein</fullName>
    </submittedName>
</protein>
<accession>A0AAE4FRR5</accession>
<dbReference type="Proteomes" id="UP001268256">
    <property type="component" value="Unassembled WGS sequence"/>
</dbReference>
<dbReference type="RefSeq" id="WP_322878186.1">
    <property type="nucleotide sequence ID" value="NZ_JAVMIP010000007.1"/>
</dbReference>
<evidence type="ECO:0000313" key="3">
    <source>
        <dbReference type="Proteomes" id="UP001268256"/>
    </source>
</evidence>
<keyword evidence="3" id="KW-1185">Reference proteome</keyword>
<feature type="transmembrane region" description="Helical" evidence="1">
    <location>
        <begin position="48"/>
        <end position="70"/>
    </location>
</feature>
<dbReference type="AlphaFoldDB" id="A0AAE4FRR5"/>
<organism evidence="2 3">
    <name type="scientific">Pseudocalidococcus azoricus BACA0444</name>
    <dbReference type="NCBI Taxonomy" id="2918990"/>
    <lineage>
        <taxon>Bacteria</taxon>
        <taxon>Bacillati</taxon>
        <taxon>Cyanobacteriota</taxon>
        <taxon>Cyanophyceae</taxon>
        <taxon>Acaryochloridales</taxon>
        <taxon>Thermosynechococcaceae</taxon>
        <taxon>Pseudocalidococcus</taxon>
        <taxon>Pseudocalidococcus azoricus</taxon>
    </lineage>
</organism>
<name>A0AAE4FRR5_9CYAN</name>
<comment type="caution">
    <text evidence="2">The sequence shown here is derived from an EMBL/GenBank/DDBJ whole genome shotgun (WGS) entry which is preliminary data.</text>
</comment>
<gene>
    <name evidence="2" type="ORF">RIF25_08880</name>
</gene>
<proteinExistence type="predicted"/>
<dbReference type="EMBL" id="JAVMIP010000007">
    <property type="protein sequence ID" value="MDS3860926.1"/>
    <property type="molecule type" value="Genomic_DNA"/>
</dbReference>
<keyword evidence="1" id="KW-0472">Membrane</keyword>
<keyword evidence="1" id="KW-0812">Transmembrane</keyword>
<evidence type="ECO:0000313" key="2">
    <source>
        <dbReference type="EMBL" id="MDS3860926.1"/>
    </source>
</evidence>
<keyword evidence="1" id="KW-1133">Transmembrane helix</keyword>
<reference evidence="3" key="1">
    <citation type="submission" date="2023-07" db="EMBL/GenBank/DDBJ databases">
        <authorList>
            <person name="Luz R."/>
            <person name="Cordeiro R."/>
            <person name="Fonseca A."/>
            <person name="Goncalves V."/>
        </authorList>
    </citation>
    <scope>NUCLEOTIDE SEQUENCE [LARGE SCALE GENOMIC DNA]</scope>
    <source>
        <strain evidence="3">BACA0444</strain>
    </source>
</reference>
<evidence type="ECO:0000256" key="1">
    <source>
        <dbReference type="SAM" id="Phobius"/>
    </source>
</evidence>